<gene>
    <name evidence="1" type="ORF">LITE_LOCUS22979</name>
</gene>
<evidence type="ECO:0000313" key="1">
    <source>
        <dbReference type="EMBL" id="CAI0431352.1"/>
    </source>
</evidence>
<sequence>VATASGVDILLHRSRQINGREIGNPEGLLLHHLNNIGLLQNRALDRWTVPALIPCVVLDVENGFRFGGGHDGLQLGCGGALKAILSGFRDGMLVFRVRARSRYLPWLFNVATESLEESGSGGRRGFRHLWMDAEIVGRERCWLERPECGG</sequence>
<feature type="non-terminal residue" evidence="1">
    <location>
        <position position="1"/>
    </location>
</feature>
<evidence type="ECO:0000313" key="2">
    <source>
        <dbReference type="Proteomes" id="UP001154282"/>
    </source>
</evidence>
<comment type="caution">
    <text evidence="1">The sequence shown here is derived from an EMBL/GenBank/DDBJ whole genome shotgun (WGS) entry which is preliminary data.</text>
</comment>
<dbReference type="Proteomes" id="UP001154282">
    <property type="component" value="Unassembled WGS sequence"/>
</dbReference>
<keyword evidence="2" id="KW-1185">Reference proteome</keyword>
<organism evidence="1 2">
    <name type="scientific">Linum tenue</name>
    <dbReference type="NCBI Taxonomy" id="586396"/>
    <lineage>
        <taxon>Eukaryota</taxon>
        <taxon>Viridiplantae</taxon>
        <taxon>Streptophyta</taxon>
        <taxon>Embryophyta</taxon>
        <taxon>Tracheophyta</taxon>
        <taxon>Spermatophyta</taxon>
        <taxon>Magnoliopsida</taxon>
        <taxon>eudicotyledons</taxon>
        <taxon>Gunneridae</taxon>
        <taxon>Pentapetalae</taxon>
        <taxon>rosids</taxon>
        <taxon>fabids</taxon>
        <taxon>Malpighiales</taxon>
        <taxon>Linaceae</taxon>
        <taxon>Linum</taxon>
    </lineage>
</organism>
<dbReference type="AlphaFoldDB" id="A0AAV0LA34"/>
<reference evidence="1" key="1">
    <citation type="submission" date="2022-08" db="EMBL/GenBank/DDBJ databases">
        <authorList>
            <person name="Gutierrez-Valencia J."/>
        </authorList>
    </citation>
    <scope>NUCLEOTIDE SEQUENCE</scope>
</reference>
<protein>
    <submittedName>
        <fullName evidence="1">Uncharacterized protein</fullName>
    </submittedName>
</protein>
<accession>A0AAV0LA34</accession>
<proteinExistence type="predicted"/>
<name>A0AAV0LA34_9ROSI</name>
<dbReference type="EMBL" id="CAMGYJ010000006">
    <property type="protein sequence ID" value="CAI0431352.1"/>
    <property type="molecule type" value="Genomic_DNA"/>
</dbReference>